<keyword evidence="1" id="KW-0812">Transmembrane</keyword>
<keyword evidence="1" id="KW-0472">Membrane</keyword>
<feature type="transmembrane region" description="Helical" evidence="1">
    <location>
        <begin position="76"/>
        <end position="103"/>
    </location>
</feature>
<organism evidence="3 4">
    <name type="scientific">Anaeromicropila populeti</name>
    <dbReference type="NCBI Taxonomy" id="37658"/>
    <lineage>
        <taxon>Bacteria</taxon>
        <taxon>Bacillati</taxon>
        <taxon>Bacillota</taxon>
        <taxon>Clostridia</taxon>
        <taxon>Lachnospirales</taxon>
        <taxon>Lachnospiraceae</taxon>
        <taxon>Anaeromicropila</taxon>
    </lineage>
</organism>
<dbReference type="RefSeq" id="WP_092560193.1">
    <property type="nucleotide sequence ID" value="NZ_FOYZ01000005.1"/>
</dbReference>
<dbReference type="AlphaFoldDB" id="A0A1I6JF99"/>
<feature type="domain" description="Prepilin type IV endopeptidase peptidase" evidence="2">
    <location>
        <begin position="8"/>
        <end position="101"/>
    </location>
</feature>
<protein>
    <submittedName>
        <fullName evidence="3">Type IV leader peptidase family protein</fullName>
    </submittedName>
</protein>
<dbReference type="GO" id="GO:0016020">
    <property type="term" value="C:membrane"/>
    <property type="evidence" value="ECO:0007669"/>
    <property type="project" value="InterPro"/>
</dbReference>
<dbReference type="Gene3D" id="1.20.120.1220">
    <property type="match status" value="1"/>
</dbReference>
<sequence>MPVKIVDTIVLLYAAYRDWKTMQVKDWIPIAVILLALFEHLSVFPCQFAEAVLITAPFLYVAVKTNQLGGGDIKFIFANACMLGLQKTYAGLLIGFGMVAFLYQIKKMIGKNVNEHRKIPLLPYLVTGFLLEMFR</sequence>
<feature type="transmembrane region" description="Helical" evidence="1">
    <location>
        <begin position="27"/>
        <end position="56"/>
    </location>
</feature>
<evidence type="ECO:0000313" key="3">
    <source>
        <dbReference type="EMBL" id="SFR77651.1"/>
    </source>
</evidence>
<dbReference type="EMBL" id="FOYZ01000005">
    <property type="protein sequence ID" value="SFR77651.1"/>
    <property type="molecule type" value="Genomic_DNA"/>
</dbReference>
<gene>
    <name evidence="3" type="ORF">SAMN05661086_01635</name>
</gene>
<dbReference type="GO" id="GO:0004190">
    <property type="term" value="F:aspartic-type endopeptidase activity"/>
    <property type="evidence" value="ECO:0007669"/>
    <property type="project" value="InterPro"/>
</dbReference>
<evidence type="ECO:0000313" key="4">
    <source>
        <dbReference type="Proteomes" id="UP000199659"/>
    </source>
</evidence>
<dbReference type="InterPro" id="IPR000045">
    <property type="entry name" value="Prepilin_IV_endopep_pep"/>
</dbReference>
<dbReference type="Proteomes" id="UP000199659">
    <property type="component" value="Unassembled WGS sequence"/>
</dbReference>
<reference evidence="3 4" key="1">
    <citation type="submission" date="2016-10" db="EMBL/GenBank/DDBJ databases">
        <authorList>
            <person name="de Groot N.N."/>
        </authorList>
    </citation>
    <scope>NUCLEOTIDE SEQUENCE [LARGE SCALE GENOMIC DNA]</scope>
    <source>
        <strain evidence="3 4">743A</strain>
    </source>
</reference>
<proteinExistence type="predicted"/>
<name>A0A1I6JF99_9FIRM</name>
<dbReference type="OrthoDB" id="9789291at2"/>
<evidence type="ECO:0000259" key="2">
    <source>
        <dbReference type="Pfam" id="PF01478"/>
    </source>
</evidence>
<accession>A0A1I6JF99</accession>
<dbReference type="STRING" id="37658.SAMN05661086_01635"/>
<keyword evidence="4" id="KW-1185">Reference proteome</keyword>
<keyword evidence="1" id="KW-1133">Transmembrane helix</keyword>
<dbReference type="Pfam" id="PF01478">
    <property type="entry name" value="Peptidase_A24"/>
    <property type="match status" value="1"/>
</dbReference>
<evidence type="ECO:0000256" key="1">
    <source>
        <dbReference type="SAM" id="Phobius"/>
    </source>
</evidence>